<dbReference type="PRINTS" id="PR00740">
    <property type="entry name" value="GLHYDRLASE27"/>
</dbReference>
<dbReference type="InterPro" id="IPR008979">
    <property type="entry name" value="Galactose-bd-like_sf"/>
</dbReference>
<dbReference type="GO" id="GO:0005975">
    <property type="term" value="P:carbohydrate metabolic process"/>
    <property type="evidence" value="ECO:0007669"/>
    <property type="project" value="InterPro"/>
</dbReference>
<organism evidence="8">
    <name type="scientific">Bacteroides fragilis</name>
    <dbReference type="NCBI Taxonomy" id="817"/>
    <lineage>
        <taxon>Bacteria</taxon>
        <taxon>Pseudomonadati</taxon>
        <taxon>Bacteroidota</taxon>
        <taxon>Bacteroidia</taxon>
        <taxon>Bacteroidales</taxon>
        <taxon>Bacteroidaceae</taxon>
        <taxon>Bacteroides</taxon>
    </lineage>
</organism>
<evidence type="ECO:0000256" key="2">
    <source>
        <dbReference type="ARBA" id="ARBA00022729"/>
    </source>
</evidence>
<dbReference type="RefSeq" id="WP_022012913.1">
    <property type="nucleotide sequence ID" value="NZ_CAEUHN010000001.1"/>
</dbReference>
<reference evidence="8" key="1">
    <citation type="book" date="2014" name="THE 24TH EUROPEAN CONGRESS OF CLINICAL MICROBIOLOGY AND INFECTIOUS DISEASES" publisher="ECCMID 2014" city="Barcelona, Spain">
        <title>Identification of resistance genes in three multidrug-resistant Bacteroides fragilis isolates by whole genome sequencing.</title>
        <editorList>
            <person name="Unknown"/>
            <person name="A."/>
        </editorList>
        <authorList>
            <person name="Sydenham T.V."/>
            <person name="Hasman H."/>
            <person name="Wang M."/>
            <person name="Soki J."/>
            <person name="Nagy E."/>
            <person name="Justesen U.S."/>
        </authorList>
    </citation>
    <scope>NUCLEOTIDE SEQUENCE</scope>
    <source>
        <strain evidence="8">DCMOUH0018B</strain>
    </source>
</reference>
<keyword evidence="4 5" id="KW-0326">Glycosidase</keyword>
<sequence length="529" mass="60552">MRKKKVTYCCLLLWASFFTTVTAQNTNTPMMGWSSWNTFRVHINEKLIQETADAMVTRGLKDAGYKYVNIDDGYFGGRDSNGYLFTNKKKFPNGMKALADYIHSKGLKAGIYSDAGSNTCGSIYDADTLGVGVGLWQHDDIDCKTFFQDWGYDFIKIDWCGGEATGQSEQQRYTDIYKAINRTGRTDVRYNICRWQFPGTWATRLASSWRIHTDINPRFKTIDQIIEKNLYLSPYVSLGHYNDMDMLEVGRGLSEDEEKTHFGIWAIMSSPLMIGCDLRTIPEKTLSIITNQEVIALNQDSLGMQAEVIERGKDYLILSKTIQKREGKLRAVALYNRSNVIKKIRVDFDKLYLSGKVQVRDLWNHQETGTFTEYYETLVPAHGTALIRLEGSKRHDRICYEAEYAFMQEYLPDNKQMAHFAYKAGASGDYIMKRLGNSPSNWAEFRKVYVSKGGEYQLKITYFSGDKRDIQIAVNESEYKQSGLCSGAWDQAAITTVKVKLHKGYNTIRLYNSNGWAPDIDKMEISKSR</sequence>
<dbReference type="SUPFAM" id="SSF51011">
    <property type="entry name" value="Glycosyl hydrolase domain"/>
    <property type="match status" value="1"/>
</dbReference>
<evidence type="ECO:0000256" key="6">
    <source>
        <dbReference type="SAM" id="SignalP"/>
    </source>
</evidence>
<dbReference type="AlphaFoldDB" id="A0A0I9SC41"/>
<name>A0A0I9SC41_BACFG</name>
<dbReference type="Gene3D" id="3.20.20.70">
    <property type="entry name" value="Aldolase class I"/>
    <property type="match status" value="1"/>
</dbReference>
<dbReference type="InterPro" id="IPR005084">
    <property type="entry name" value="CBM6"/>
</dbReference>
<dbReference type="GO" id="GO:0004557">
    <property type="term" value="F:alpha-galactosidase activity"/>
    <property type="evidence" value="ECO:0007669"/>
    <property type="project" value="UniProtKB-EC"/>
</dbReference>
<dbReference type="InterPro" id="IPR002241">
    <property type="entry name" value="Glyco_hydro_27"/>
</dbReference>
<feature type="signal peptide" evidence="6">
    <location>
        <begin position="1"/>
        <end position="23"/>
    </location>
</feature>
<dbReference type="EMBL" id="CP054003">
    <property type="protein sequence ID" value="QKH85557.1"/>
    <property type="molecule type" value="Genomic_DNA"/>
</dbReference>
<dbReference type="PATRIC" id="fig|817.53.peg.1157"/>
<evidence type="ECO:0000256" key="4">
    <source>
        <dbReference type="ARBA" id="ARBA00023295"/>
    </source>
</evidence>
<dbReference type="PANTHER" id="PTHR11452">
    <property type="entry name" value="ALPHA-GALACTOSIDASE/ALPHA-N-ACETYLGALACTOSAMINIDASE"/>
    <property type="match status" value="1"/>
</dbReference>
<dbReference type="InterPro" id="IPR041233">
    <property type="entry name" value="Melibiase_C"/>
</dbReference>
<dbReference type="Proteomes" id="UP000501467">
    <property type="component" value="Chromosome"/>
</dbReference>
<evidence type="ECO:0000259" key="7">
    <source>
        <dbReference type="PROSITE" id="PS51175"/>
    </source>
</evidence>
<evidence type="ECO:0000313" key="10">
    <source>
        <dbReference type="Proteomes" id="UP000501467"/>
    </source>
</evidence>
<reference evidence="9 10" key="3">
    <citation type="submission" date="2020-05" db="EMBL/GenBank/DDBJ databases">
        <title>FDA dAtabase for Regulatory Grade micrObial Sequences (FDA-ARGOS): Supporting development and validation of Infectious Disease Dx tests.</title>
        <authorList>
            <person name="Bojja K."/>
            <person name="Kessler A."/>
            <person name="Tallon L."/>
            <person name="Sadzewicz L."/>
            <person name="Zhao X."/>
            <person name="Vavikolanu K."/>
            <person name="Mehta A."/>
            <person name="Aluvathingal J."/>
            <person name="Nadendla S."/>
            <person name="Myers T."/>
            <person name="Yan Y."/>
            <person name="Sichtig H."/>
        </authorList>
    </citation>
    <scope>NUCLEOTIDE SEQUENCE [LARGE SCALE GENOMIC DNA]</scope>
    <source>
        <strain evidence="9 10">FDAARGOS_763</strain>
    </source>
</reference>
<dbReference type="Gene3D" id="2.60.120.260">
    <property type="entry name" value="Galactose-binding domain-like"/>
    <property type="match status" value="1"/>
</dbReference>
<keyword evidence="5" id="KW-1015">Disulfide bond</keyword>
<dbReference type="EC" id="3.2.1.22" evidence="5"/>
<dbReference type="InterPro" id="IPR013785">
    <property type="entry name" value="Aldolase_TIM"/>
</dbReference>
<evidence type="ECO:0000256" key="5">
    <source>
        <dbReference type="RuleBase" id="RU361168"/>
    </source>
</evidence>
<dbReference type="GO" id="GO:0030246">
    <property type="term" value="F:carbohydrate binding"/>
    <property type="evidence" value="ECO:0007669"/>
    <property type="project" value="InterPro"/>
</dbReference>
<dbReference type="Pfam" id="PF17801">
    <property type="entry name" value="Melibiase_C"/>
    <property type="match status" value="1"/>
</dbReference>
<dbReference type="SUPFAM" id="SSF51445">
    <property type="entry name" value="(Trans)glycosidases"/>
    <property type="match status" value="1"/>
</dbReference>
<evidence type="ECO:0000313" key="8">
    <source>
        <dbReference type="EMBL" id="KFX75838.1"/>
    </source>
</evidence>
<evidence type="ECO:0000256" key="3">
    <source>
        <dbReference type="ARBA" id="ARBA00022801"/>
    </source>
</evidence>
<gene>
    <name evidence="8" type="ORF">EE52_0205525</name>
    <name evidence="9" type="ORF">FOC69_14725</name>
</gene>
<dbReference type="InterPro" id="IPR017853">
    <property type="entry name" value="GH"/>
</dbReference>
<comment type="catalytic activity">
    <reaction evidence="5">
        <text>Hydrolysis of terminal, non-reducing alpha-D-galactose residues in alpha-D-galactosides, including galactose oligosaccharides, galactomannans and galactolipids.</text>
        <dbReference type="EC" id="3.2.1.22"/>
    </reaction>
</comment>
<feature type="chain" id="PRO_5015040585" description="Alpha-galactosidase" evidence="6">
    <location>
        <begin position="24"/>
        <end position="529"/>
    </location>
</feature>
<dbReference type="EMBL" id="JMZZ02000042">
    <property type="protein sequence ID" value="KFX75838.1"/>
    <property type="molecule type" value="Genomic_DNA"/>
</dbReference>
<dbReference type="InterPro" id="IPR013780">
    <property type="entry name" value="Glyco_hydro_b"/>
</dbReference>
<protein>
    <recommendedName>
        <fullName evidence="5">Alpha-galactosidase</fullName>
        <ecNumber evidence="5">3.2.1.22</ecNumber>
    </recommendedName>
    <alternativeName>
        <fullName evidence="5">Melibiase</fullName>
    </alternativeName>
</protein>
<dbReference type="CDD" id="cd14792">
    <property type="entry name" value="GH27"/>
    <property type="match status" value="1"/>
</dbReference>
<keyword evidence="3 5" id="KW-0378">Hydrolase</keyword>
<keyword evidence="2 6" id="KW-0732">Signal</keyword>
<dbReference type="PANTHER" id="PTHR11452:SF75">
    <property type="entry name" value="ALPHA-GALACTOSIDASE MEL1"/>
    <property type="match status" value="1"/>
</dbReference>
<dbReference type="SUPFAM" id="SSF49785">
    <property type="entry name" value="Galactose-binding domain-like"/>
    <property type="match status" value="1"/>
</dbReference>
<reference evidence="8" key="2">
    <citation type="submission" date="2014-07" db="EMBL/GenBank/DDBJ databases">
        <title>Genetics and epidemiology of antimicrobial resistance in B. fragilis group.</title>
        <authorList>
            <person name="Sydenham T.V."/>
            <person name="Hasman H."/>
            <person name="Kemp M."/>
            <person name="Justesen U.S."/>
        </authorList>
    </citation>
    <scope>NUCLEOTIDE SEQUENCE [LARGE SCALE GENOMIC DNA]</scope>
    <source>
        <strain evidence="8">DCMOUH0018B</strain>
    </source>
</reference>
<dbReference type="FunFam" id="3.20.20.70:FF:000197">
    <property type="entry name" value="Alpha-galactosidase"/>
    <property type="match status" value="1"/>
</dbReference>
<proteinExistence type="inferred from homology"/>
<accession>A0A0I9SC41</accession>
<evidence type="ECO:0000313" key="9">
    <source>
        <dbReference type="EMBL" id="QKH85557.1"/>
    </source>
</evidence>
<dbReference type="CDD" id="cd04081">
    <property type="entry name" value="CBM35_galactosidase-like"/>
    <property type="match status" value="1"/>
</dbReference>
<comment type="similarity">
    <text evidence="1 5">Belongs to the glycosyl hydrolase 27 family.</text>
</comment>
<dbReference type="Gene3D" id="2.60.40.1180">
    <property type="entry name" value="Golgi alpha-mannosidase II"/>
    <property type="match status" value="1"/>
</dbReference>
<evidence type="ECO:0000256" key="1">
    <source>
        <dbReference type="ARBA" id="ARBA00009743"/>
    </source>
</evidence>
<feature type="domain" description="CBM6" evidence="7">
    <location>
        <begin position="398"/>
        <end position="526"/>
    </location>
</feature>
<dbReference type="PROSITE" id="PS51175">
    <property type="entry name" value="CBM6"/>
    <property type="match status" value="1"/>
</dbReference>
<dbReference type="Pfam" id="PF16499">
    <property type="entry name" value="Melibiase_2"/>
    <property type="match status" value="1"/>
</dbReference>